<dbReference type="Pfam" id="PF03613">
    <property type="entry name" value="EIID-AGA"/>
    <property type="match status" value="1"/>
</dbReference>
<name>A0A0R1MTQ4_9LACO</name>
<organism evidence="2 3">
    <name type="scientific">Schleiferilactobacillus perolens DSM 12744</name>
    <dbReference type="NCBI Taxonomy" id="1423792"/>
    <lineage>
        <taxon>Bacteria</taxon>
        <taxon>Bacillati</taxon>
        <taxon>Bacillota</taxon>
        <taxon>Bacilli</taxon>
        <taxon>Lactobacillales</taxon>
        <taxon>Lactobacillaceae</taxon>
        <taxon>Schleiferilactobacillus</taxon>
    </lineage>
</organism>
<proteinExistence type="predicted"/>
<dbReference type="GO" id="GO:0009401">
    <property type="term" value="P:phosphoenolpyruvate-dependent sugar phosphotransferase system"/>
    <property type="evidence" value="ECO:0007669"/>
    <property type="project" value="InterPro"/>
</dbReference>
<comment type="caution">
    <text evidence="2">The sequence shown here is derived from an EMBL/GenBank/DDBJ whole genome shotgun (WGS) entry which is preliminary data.</text>
</comment>
<feature type="transmembrane region" description="Helical" evidence="1">
    <location>
        <begin position="190"/>
        <end position="214"/>
    </location>
</feature>
<feature type="transmembrane region" description="Helical" evidence="1">
    <location>
        <begin position="149"/>
        <end position="169"/>
    </location>
</feature>
<dbReference type="PROSITE" id="PS51108">
    <property type="entry name" value="PTS_EIID"/>
    <property type="match status" value="1"/>
</dbReference>
<reference evidence="2 3" key="1">
    <citation type="journal article" date="2015" name="Genome Announc.">
        <title>Expanding the biotechnology potential of lactobacilli through comparative genomics of 213 strains and associated genera.</title>
        <authorList>
            <person name="Sun Z."/>
            <person name="Harris H.M."/>
            <person name="McCann A."/>
            <person name="Guo C."/>
            <person name="Argimon S."/>
            <person name="Zhang W."/>
            <person name="Yang X."/>
            <person name="Jeffery I.B."/>
            <person name="Cooney J.C."/>
            <person name="Kagawa T.F."/>
            <person name="Liu W."/>
            <person name="Song Y."/>
            <person name="Salvetti E."/>
            <person name="Wrobel A."/>
            <person name="Rasinkangas P."/>
            <person name="Parkhill J."/>
            <person name="Rea M.C."/>
            <person name="O'Sullivan O."/>
            <person name="Ritari J."/>
            <person name="Douillard F.P."/>
            <person name="Paul Ross R."/>
            <person name="Yang R."/>
            <person name="Briner A.E."/>
            <person name="Felis G.E."/>
            <person name="de Vos W.M."/>
            <person name="Barrangou R."/>
            <person name="Klaenhammer T.R."/>
            <person name="Caufield P.W."/>
            <person name="Cui Y."/>
            <person name="Zhang H."/>
            <person name="O'Toole P.W."/>
        </authorList>
    </citation>
    <scope>NUCLEOTIDE SEQUENCE [LARGE SCALE GENOMIC DNA]</scope>
    <source>
        <strain evidence="2 3">DSM 12744</strain>
    </source>
</reference>
<keyword evidence="1" id="KW-0812">Transmembrane</keyword>
<dbReference type="OrthoDB" id="9795582at2"/>
<feature type="transmembrane region" description="Helical" evidence="1">
    <location>
        <begin position="234"/>
        <end position="255"/>
    </location>
</feature>
<dbReference type="PANTHER" id="PTHR32502:SF23">
    <property type="entry name" value="TRANSPORT PROTEIN, PTS SYSTEM"/>
    <property type="match status" value="1"/>
</dbReference>
<evidence type="ECO:0000256" key="1">
    <source>
        <dbReference type="SAM" id="Phobius"/>
    </source>
</evidence>
<dbReference type="PANTHER" id="PTHR32502">
    <property type="entry name" value="N-ACETYLGALACTOSAMINE PERMEASE II COMPONENT-RELATED"/>
    <property type="match status" value="1"/>
</dbReference>
<feature type="transmembrane region" description="Helical" evidence="1">
    <location>
        <begin position="262"/>
        <end position="280"/>
    </location>
</feature>
<dbReference type="InterPro" id="IPR050303">
    <property type="entry name" value="GatZ_KbaZ_carbometab"/>
</dbReference>
<gene>
    <name evidence="2" type="ORF">FD09_GL000747</name>
</gene>
<accession>A0A0R1MTQ4</accession>
<protein>
    <submittedName>
        <fullName evidence="2">PTS system mannose fructose sorbose family IIDsubunit</fullName>
    </submittedName>
</protein>
<dbReference type="GO" id="GO:0005886">
    <property type="term" value="C:plasma membrane"/>
    <property type="evidence" value="ECO:0007669"/>
    <property type="project" value="TreeGrafter"/>
</dbReference>
<keyword evidence="3" id="KW-1185">Reference proteome</keyword>
<dbReference type="Proteomes" id="UP000051330">
    <property type="component" value="Unassembled WGS sequence"/>
</dbReference>
<sequence>MTEQVQKTDSFLTDKSTEKWFYRKLFWRQNWLMFCTSYTKQQAVTYSWVLEPFLKKIYGEDSDGFYNAMLRHQDFFNTTPMMAPFVMGLNTSMERENHDKGKSFDVSSIAAIKAALMGPFAGLGDSVQQGALRIIATGIAIGFCQKGMWLGPLLFLLIYNIPNMLIRWYGAKLGYTVGQDFVAKTMANGIFKVITKAVSVLGLMMIGAMTAQYVTFTTTYQAKMAGQMFKLQGVLDQILPGLLPLALVLCCFAYLRKKNRPVRVLVAILVLALVLTLLGVTGGKAA</sequence>
<keyword evidence="1" id="KW-0472">Membrane</keyword>
<evidence type="ECO:0000313" key="2">
    <source>
        <dbReference type="EMBL" id="KRL11377.1"/>
    </source>
</evidence>
<keyword evidence="1" id="KW-1133">Transmembrane helix</keyword>
<dbReference type="EMBL" id="AZEC01000012">
    <property type="protein sequence ID" value="KRL11377.1"/>
    <property type="molecule type" value="Genomic_DNA"/>
</dbReference>
<dbReference type="InterPro" id="IPR004704">
    <property type="entry name" value="PTS_IID_man"/>
</dbReference>
<dbReference type="STRING" id="1423792.FD09_GL000747"/>
<dbReference type="AlphaFoldDB" id="A0A0R1MTQ4"/>
<dbReference type="PATRIC" id="fig|1423792.3.peg.762"/>
<dbReference type="RefSeq" id="WP_057821656.1">
    <property type="nucleotide sequence ID" value="NZ_AZEC01000012.1"/>
</dbReference>
<evidence type="ECO:0000313" key="3">
    <source>
        <dbReference type="Proteomes" id="UP000051330"/>
    </source>
</evidence>